<organism evidence="1 2">
    <name type="scientific">Adonisia turfae CCMR0082</name>
    <dbReference type="NCBI Taxonomy" id="2304604"/>
    <lineage>
        <taxon>Bacteria</taxon>
        <taxon>Bacillati</taxon>
        <taxon>Cyanobacteriota</taxon>
        <taxon>Adonisia</taxon>
        <taxon>Adonisia turfae</taxon>
    </lineage>
</organism>
<dbReference type="AlphaFoldDB" id="A0A6M0S9H4"/>
<gene>
    <name evidence="1" type="ORF">D0962_20540</name>
</gene>
<proteinExistence type="predicted"/>
<comment type="caution">
    <text evidence="1">The sequence shown here is derived from an EMBL/GenBank/DDBJ whole genome shotgun (WGS) entry which is preliminary data.</text>
</comment>
<reference evidence="1 2" key="1">
    <citation type="journal article" date="2020" name="Microb. Ecol.">
        <title>Ecogenomics of the Marine Benthic Filamentous Cyanobacterium Adonisia.</title>
        <authorList>
            <person name="Walter J.M."/>
            <person name="Coutinho F.H."/>
            <person name="Leomil L."/>
            <person name="Hargreaves P.I."/>
            <person name="Campeao M.E."/>
            <person name="Vieira V.V."/>
            <person name="Silva B.S."/>
            <person name="Fistarol G.O."/>
            <person name="Salomon P.S."/>
            <person name="Sawabe T."/>
            <person name="Mino S."/>
            <person name="Hosokawa M."/>
            <person name="Miyashita H."/>
            <person name="Maruyama F."/>
            <person name="van Verk M.C."/>
            <person name="Dutilh B.E."/>
            <person name="Thompson C.C."/>
            <person name="Thompson F.L."/>
        </authorList>
    </citation>
    <scope>NUCLEOTIDE SEQUENCE [LARGE SCALE GENOMIC DNA]</scope>
    <source>
        <strain evidence="1 2">CCMR0082</strain>
    </source>
</reference>
<evidence type="ECO:0000313" key="1">
    <source>
        <dbReference type="EMBL" id="NEZ65134.1"/>
    </source>
</evidence>
<name>A0A6M0S9H4_9CYAN</name>
<dbReference type="RefSeq" id="WP_163665974.1">
    <property type="nucleotide sequence ID" value="NZ_QZCE01000002.1"/>
</dbReference>
<sequence>MLNGKIINEWKKIHLPEQLRIRLIQLLTWDGVTPPFSSVGRTAFVALPDVLPVLGSQTRVIRSLKIKGIGLRDYAGIISPPSVTPYYRANMHLGFDAKGQPISVASEPSPLGGMTLTRAQTEFECSKTLYDSACPAELPVAIAFYPDLEFSAPGTITSNLGAVICGLPARGPARLDELLVNKKGHREFLVQSLEDMGLESHYELLCYIYTKIGETLNKFHKSGFYRYSGHPGNFIFDSELQEAILVDLDSSQLLEKVLANTKKAYIARDIVSAIYHLGAYVLRSDNIAYWKYTPQQTVNLMAQVISGYFANQIDSSFMTYFHQEYLSVYSEAIHIAAERHRLAKRKKSPPIKAYQAYRTSKLHHYWIDRDKHFEKLMSLLIPIF</sequence>
<dbReference type="EMBL" id="QZCE01000002">
    <property type="protein sequence ID" value="NEZ65134.1"/>
    <property type="molecule type" value="Genomic_DNA"/>
</dbReference>
<accession>A0A6M0S9H4</accession>
<protein>
    <submittedName>
        <fullName evidence="1">Uncharacterized protein</fullName>
    </submittedName>
</protein>
<evidence type="ECO:0000313" key="2">
    <source>
        <dbReference type="Proteomes" id="UP000473574"/>
    </source>
</evidence>
<dbReference type="Proteomes" id="UP000473574">
    <property type="component" value="Unassembled WGS sequence"/>
</dbReference>